<reference evidence="2 3" key="1">
    <citation type="submission" date="2019-10" db="EMBL/GenBank/DDBJ databases">
        <title>Draft Genome Assembly of Rhodococcus zopfii DSM44189.</title>
        <authorList>
            <person name="Sutton J.M."/>
            <person name="Akob D.M."/>
            <person name="Bushman T.J."/>
        </authorList>
    </citation>
    <scope>NUCLEOTIDE SEQUENCE [LARGE SCALE GENOMIC DNA]</scope>
    <source>
        <strain evidence="2 3">DSM 44189</strain>
    </source>
</reference>
<proteinExistence type="predicted"/>
<name>A0ABU3WMZ2_9NOCA</name>
<dbReference type="EMBL" id="WBMO01000001">
    <property type="protein sequence ID" value="MDV2475348.1"/>
    <property type="molecule type" value="Genomic_DNA"/>
</dbReference>
<evidence type="ECO:0000313" key="2">
    <source>
        <dbReference type="EMBL" id="MDV2475348.1"/>
    </source>
</evidence>
<comment type="caution">
    <text evidence="2">The sequence shown here is derived from an EMBL/GenBank/DDBJ whole genome shotgun (WGS) entry which is preliminary data.</text>
</comment>
<feature type="chain" id="PRO_5046472049" evidence="1">
    <location>
        <begin position="34"/>
        <end position="176"/>
    </location>
</feature>
<accession>A0ABU3WMZ2</accession>
<feature type="signal peptide" evidence="1">
    <location>
        <begin position="1"/>
        <end position="33"/>
    </location>
</feature>
<gene>
    <name evidence="2" type="ORF">F8M49_07835</name>
</gene>
<sequence>MGRRTIRRTGTSILAAAGVAAAMTVAGGGVATAATSTTMTCGSANPLPWAPAFTWTITAGSGESLPPNGDALVPSLLLSGGNELPAPPGGLIPSIGPNWYGTQVLVDWHNNTTGESGRSVSDQAAWQQKPGIPINRTFTGVGNVDFTVTAQTGGGWWFLNTQNAVCKGNIDIVPGR</sequence>
<evidence type="ECO:0000256" key="1">
    <source>
        <dbReference type="SAM" id="SignalP"/>
    </source>
</evidence>
<dbReference type="Proteomes" id="UP001275440">
    <property type="component" value="Unassembled WGS sequence"/>
</dbReference>
<evidence type="ECO:0000313" key="3">
    <source>
        <dbReference type="Proteomes" id="UP001275440"/>
    </source>
</evidence>
<keyword evidence="1" id="KW-0732">Signal</keyword>
<dbReference type="RefSeq" id="WP_072813128.1">
    <property type="nucleotide sequence ID" value="NZ_JAHWLX010000009.1"/>
</dbReference>
<organism evidence="2 3">
    <name type="scientific">Rhodococcus zopfii</name>
    <dbReference type="NCBI Taxonomy" id="43772"/>
    <lineage>
        <taxon>Bacteria</taxon>
        <taxon>Bacillati</taxon>
        <taxon>Actinomycetota</taxon>
        <taxon>Actinomycetes</taxon>
        <taxon>Mycobacteriales</taxon>
        <taxon>Nocardiaceae</taxon>
        <taxon>Rhodococcus</taxon>
    </lineage>
</organism>
<protein>
    <submittedName>
        <fullName evidence="2">Uncharacterized protein</fullName>
    </submittedName>
</protein>
<keyword evidence="3" id="KW-1185">Reference proteome</keyword>